<evidence type="ECO:0000256" key="2">
    <source>
        <dbReference type="ARBA" id="ARBA00022840"/>
    </source>
</evidence>
<evidence type="ECO:0000313" key="3">
    <source>
        <dbReference type="EMBL" id="PKS07206.1"/>
    </source>
</evidence>
<dbReference type="Gene3D" id="3.40.50.300">
    <property type="entry name" value="P-loop containing nucleotide triphosphate hydrolases"/>
    <property type="match status" value="2"/>
</dbReference>
<protein>
    <recommendedName>
        <fullName evidence="5">ABC transporter domain-containing protein</fullName>
    </recommendedName>
</protein>
<proteinExistence type="predicted"/>
<gene>
    <name evidence="3" type="ORF">jhhlp_005808</name>
</gene>
<dbReference type="Proteomes" id="UP000233524">
    <property type="component" value="Unassembled WGS sequence"/>
</dbReference>
<keyword evidence="1" id="KW-0547">Nucleotide-binding</keyword>
<evidence type="ECO:0000313" key="4">
    <source>
        <dbReference type="Proteomes" id="UP000233524"/>
    </source>
</evidence>
<dbReference type="AlphaFoldDB" id="A0A2N3N452"/>
<dbReference type="GO" id="GO:0042626">
    <property type="term" value="F:ATPase-coupled transmembrane transporter activity"/>
    <property type="evidence" value="ECO:0007669"/>
    <property type="project" value="TreeGrafter"/>
</dbReference>
<keyword evidence="2" id="KW-0067">ATP-binding</keyword>
<dbReference type="PANTHER" id="PTHR24223">
    <property type="entry name" value="ATP-BINDING CASSETTE SUB-FAMILY C"/>
    <property type="match status" value="1"/>
</dbReference>
<dbReference type="InterPro" id="IPR050173">
    <property type="entry name" value="ABC_transporter_C-like"/>
</dbReference>
<dbReference type="InterPro" id="IPR027417">
    <property type="entry name" value="P-loop_NTPase"/>
</dbReference>
<dbReference type="GO" id="GO:0016020">
    <property type="term" value="C:membrane"/>
    <property type="evidence" value="ECO:0007669"/>
    <property type="project" value="TreeGrafter"/>
</dbReference>
<dbReference type="SUPFAM" id="SSF52540">
    <property type="entry name" value="P-loop containing nucleoside triphosphate hydrolases"/>
    <property type="match status" value="1"/>
</dbReference>
<sequence>MFISGLRGNFIEGLITLRAFKWERSLETRNLHNMDKALRPQYLLLCFQRWLNIVLDLVVRFHRRGVDNYCCVLETYNGTRLRSVELHTPQEAQAGEDYVPDASWPHSGELEIINLREGYSSDRQVLKNIKLHVRCGQKLVICGRTGRIFLLAKGTLLDNLDPSFVVSEDTIRAILLKFGLWGHVFSTDNNDGVDILHRDLSSLPILSAGQSQLLTMARSVVKKYAIAASGRFLDPYNVLPKPVLLLDEPTASLDPAPESKIHELIDTEFVEKGCTYIISHWSSVLSNDARPNRDIIAWIQDGSVVEVGNPGEIRT</sequence>
<dbReference type="GO" id="GO:0005524">
    <property type="term" value="F:ATP binding"/>
    <property type="evidence" value="ECO:0007669"/>
    <property type="project" value="UniProtKB-KW"/>
</dbReference>
<reference evidence="3 4" key="1">
    <citation type="journal article" date="2017" name="G3 (Bethesda)">
        <title>First Draft Genome Sequence of the Pathogenic Fungus Lomentospora prolificans (Formerly Scedosporium prolificans).</title>
        <authorList>
            <person name="Luo R."/>
            <person name="Zimin A."/>
            <person name="Workman R."/>
            <person name="Fan Y."/>
            <person name="Pertea G."/>
            <person name="Grossman N."/>
            <person name="Wear M.P."/>
            <person name="Jia B."/>
            <person name="Miller H."/>
            <person name="Casadevall A."/>
            <person name="Timp W."/>
            <person name="Zhang S.X."/>
            <person name="Salzberg S.L."/>
        </authorList>
    </citation>
    <scope>NUCLEOTIDE SEQUENCE [LARGE SCALE GENOMIC DNA]</scope>
    <source>
        <strain evidence="3 4">JHH-5317</strain>
    </source>
</reference>
<dbReference type="STRING" id="41688.A0A2N3N452"/>
<organism evidence="3 4">
    <name type="scientific">Lomentospora prolificans</name>
    <dbReference type="NCBI Taxonomy" id="41688"/>
    <lineage>
        <taxon>Eukaryota</taxon>
        <taxon>Fungi</taxon>
        <taxon>Dikarya</taxon>
        <taxon>Ascomycota</taxon>
        <taxon>Pezizomycotina</taxon>
        <taxon>Sordariomycetes</taxon>
        <taxon>Hypocreomycetidae</taxon>
        <taxon>Microascales</taxon>
        <taxon>Microascaceae</taxon>
        <taxon>Lomentospora</taxon>
    </lineage>
</organism>
<dbReference type="VEuPathDB" id="FungiDB:jhhlp_005808"/>
<dbReference type="EMBL" id="NLAX01000701">
    <property type="protein sequence ID" value="PKS07206.1"/>
    <property type="molecule type" value="Genomic_DNA"/>
</dbReference>
<name>A0A2N3N452_9PEZI</name>
<dbReference type="InParanoid" id="A0A2N3N452"/>
<evidence type="ECO:0000256" key="1">
    <source>
        <dbReference type="ARBA" id="ARBA00022741"/>
    </source>
</evidence>
<comment type="caution">
    <text evidence="3">The sequence shown here is derived from an EMBL/GenBank/DDBJ whole genome shotgun (WGS) entry which is preliminary data.</text>
</comment>
<keyword evidence="4" id="KW-1185">Reference proteome</keyword>
<accession>A0A2N3N452</accession>
<evidence type="ECO:0008006" key="5">
    <source>
        <dbReference type="Google" id="ProtNLM"/>
    </source>
</evidence>
<dbReference type="OrthoDB" id="5232953at2759"/>